<keyword evidence="4" id="KW-0238">DNA-binding</keyword>
<name>A0ABV6QPC1_9ACTN</name>
<dbReference type="InterPro" id="IPR007627">
    <property type="entry name" value="RNA_pol_sigma70_r2"/>
</dbReference>
<dbReference type="InterPro" id="IPR013325">
    <property type="entry name" value="RNA_pol_sigma_r2"/>
</dbReference>
<dbReference type="InterPro" id="IPR014325">
    <property type="entry name" value="RNA_pol_sigma-E_actinobac"/>
</dbReference>
<dbReference type="Pfam" id="PF08281">
    <property type="entry name" value="Sigma70_r4_2"/>
    <property type="match status" value="1"/>
</dbReference>
<dbReference type="EMBL" id="JBHLTC010000018">
    <property type="protein sequence ID" value="MFC0625447.1"/>
    <property type="molecule type" value="Genomic_DNA"/>
</dbReference>
<evidence type="ECO:0000256" key="5">
    <source>
        <dbReference type="ARBA" id="ARBA00023163"/>
    </source>
</evidence>
<dbReference type="Pfam" id="PF04542">
    <property type="entry name" value="Sigma70_r2"/>
    <property type="match status" value="1"/>
</dbReference>
<dbReference type="CDD" id="cd06171">
    <property type="entry name" value="Sigma70_r4"/>
    <property type="match status" value="1"/>
</dbReference>
<comment type="caution">
    <text evidence="8">The sequence shown here is derived from an EMBL/GenBank/DDBJ whole genome shotgun (WGS) entry which is preliminary data.</text>
</comment>
<evidence type="ECO:0000259" key="6">
    <source>
        <dbReference type="Pfam" id="PF04542"/>
    </source>
</evidence>
<dbReference type="RefSeq" id="WP_380047871.1">
    <property type="nucleotide sequence ID" value="NZ_JBHLTC010000018.1"/>
</dbReference>
<keyword evidence="5" id="KW-0804">Transcription</keyword>
<dbReference type="NCBIfam" id="TIGR02937">
    <property type="entry name" value="sigma70-ECF"/>
    <property type="match status" value="1"/>
</dbReference>
<accession>A0ABV6QPC1</accession>
<evidence type="ECO:0000313" key="9">
    <source>
        <dbReference type="Proteomes" id="UP001589890"/>
    </source>
</evidence>
<dbReference type="PANTHER" id="PTHR43133">
    <property type="entry name" value="RNA POLYMERASE ECF-TYPE SIGMA FACTO"/>
    <property type="match status" value="1"/>
</dbReference>
<dbReference type="InterPro" id="IPR013324">
    <property type="entry name" value="RNA_pol_sigma_r3/r4-like"/>
</dbReference>
<dbReference type="PANTHER" id="PTHR43133:SF50">
    <property type="entry name" value="ECF RNA POLYMERASE SIGMA FACTOR SIGM"/>
    <property type="match status" value="1"/>
</dbReference>
<evidence type="ECO:0000256" key="1">
    <source>
        <dbReference type="ARBA" id="ARBA00010641"/>
    </source>
</evidence>
<dbReference type="NCBIfam" id="TIGR02983">
    <property type="entry name" value="SigE-fam_strep"/>
    <property type="match status" value="1"/>
</dbReference>
<dbReference type="SUPFAM" id="SSF88659">
    <property type="entry name" value="Sigma3 and sigma4 domains of RNA polymerase sigma factors"/>
    <property type="match status" value="1"/>
</dbReference>
<feature type="domain" description="RNA polymerase sigma factor 70 region 4 type 2" evidence="7">
    <location>
        <begin position="108"/>
        <end position="160"/>
    </location>
</feature>
<feature type="domain" description="RNA polymerase sigma-70 region 2" evidence="6">
    <location>
        <begin position="27"/>
        <end position="83"/>
    </location>
</feature>
<keyword evidence="3" id="KW-0731">Sigma factor</keyword>
<gene>
    <name evidence="8" type="ORF">ACFFGN_15305</name>
</gene>
<evidence type="ECO:0000313" key="8">
    <source>
        <dbReference type="EMBL" id="MFC0625447.1"/>
    </source>
</evidence>
<dbReference type="InterPro" id="IPR014284">
    <property type="entry name" value="RNA_pol_sigma-70_dom"/>
</dbReference>
<dbReference type="InterPro" id="IPR013249">
    <property type="entry name" value="RNA_pol_sigma70_r4_t2"/>
</dbReference>
<dbReference type="Proteomes" id="UP001589890">
    <property type="component" value="Unassembled WGS sequence"/>
</dbReference>
<proteinExistence type="inferred from homology"/>
<evidence type="ECO:0000256" key="4">
    <source>
        <dbReference type="ARBA" id="ARBA00023125"/>
    </source>
</evidence>
<keyword evidence="9" id="KW-1185">Reference proteome</keyword>
<dbReference type="Gene3D" id="1.10.10.10">
    <property type="entry name" value="Winged helix-like DNA-binding domain superfamily/Winged helix DNA-binding domain"/>
    <property type="match status" value="1"/>
</dbReference>
<evidence type="ECO:0000256" key="2">
    <source>
        <dbReference type="ARBA" id="ARBA00023015"/>
    </source>
</evidence>
<organism evidence="8 9">
    <name type="scientific">Kribbella deserti</name>
    <dbReference type="NCBI Taxonomy" id="1926257"/>
    <lineage>
        <taxon>Bacteria</taxon>
        <taxon>Bacillati</taxon>
        <taxon>Actinomycetota</taxon>
        <taxon>Actinomycetes</taxon>
        <taxon>Propionibacteriales</taxon>
        <taxon>Kribbellaceae</taxon>
        <taxon>Kribbella</taxon>
    </lineage>
</organism>
<evidence type="ECO:0000256" key="3">
    <source>
        <dbReference type="ARBA" id="ARBA00023082"/>
    </source>
</evidence>
<dbReference type="InterPro" id="IPR039425">
    <property type="entry name" value="RNA_pol_sigma-70-like"/>
</dbReference>
<keyword evidence="2" id="KW-0805">Transcription regulation</keyword>
<comment type="similarity">
    <text evidence="1">Belongs to the sigma-70 factor family. ECF subfamily.</text>
</comment>
<evidence type="ECO:0000259" key="7">
    <source>
        <dbReference type="Pfam" id="PF08281"/>
    </source>
</evidence>
<sequence length="180" mass="19979">MRERNTAGRDPGDDFDAFVRARWTTTARFAYALTLDRQAAEDLAQESFAKLWFHWQKVGAENPDGYLRRIVTTTFLSGRRRRWIGERPTAAVPDHPVGPETGRIDDQLSLRQAMGRLSPRQRAAVYLRYAEDLPEQVVAELIGCSVGTVKTHASRGLAALRGDQTLESAGVFAGIAEGHA</sequence>
<dbReference type="SUPFAM" id="SSF88946">
    <property type="entry name" value="Sigma2 domain of RNA polymerase sigma factors"/>
    <property type="match status" value="1"/>
</dbReference>
<reference evidence="8 9" key="1">
    <citation type="submission" date="2024-09" db="EMBL/GenBank/DDBJ databases">
        <authorList>
            <person name="Sun Q."/>
            <person name="Mori K."/>
        </authorList>
    </citation>
    <scope>NUCLEOTIDE SEQUENCE [LARGE SCALE GENOMIC DNA]</scope>
    <source>
        <strain evidence="8 9">CGMCC 1.15906</strain>
    </source>
</reference>
<protein>
    <submittedName>
        <fullName evidence="8">SigE family RNA polymerase sigma factor</fullName>
    </submittedName>
</protein>
<dbReference type="Gene3D" id="1.10.1740.10">
    <property type="match status" value="1"/>
</dbReference>
<dbReference type="InterPro" id="IPR036388">
    <property type="entry name" value="WH-like_DNA-bd_sf"/>
</dbReference>